<dbReference type="RefSeq" id="WP_229957507.1">
    <property type="nucleotide sequence ID" value="NZ_JAJJWI010000001.1"/>
</dbReference>
<protein>
    <submittedName>
        <fullName evidence="1">Helix-turn-helix domain-containing protein</fullName>
    </submittedName>
</protein>
<evidence type="ECO:0000313" key="2">
    <source>
        <dbReference type="Proteomes" id="UP001597369"/>
    </source>
</evidence>
<organism evidence="1 2">
    <name type="scientific">Pontibacter silvestris</name>
    <dbReference type="NCBI Taxonomy" id="2305183"/>
    <lineage>
        <taxon>Bacteria</taxon>
        <taxon>Pseudomonadati</taxon>
        <taxon>Bacteroidota</taxon>
        <taxon>Cytophagia</taxon>
        <taxon>Cytophagales</taxon>
        <taxon>Hymenobacteraceae</taxon>
        <taxon>Pontibacter</taxon>
    </lineage>
</organism>
<sequence>MNLLEQQVMDMYDAGHSYREISNLLNISLSKVQRIIQKRKASSIYVDTNDDTPCDDTPDTVIESTLDTLNDTGDSAHKTATDTLSDTANHIKMRQNSSEKGHVSAKRSYSLAEVRIMMMQSTLLKEEIHDYVSEVLDLHSGDTSIKVTTYSFYLRRAKRLIQSAQLLAVQLQEDKENYPAIKLLQEIKSTIQNILSNEKKYLDNDGQVWLDIDEQDTDTWQDYLDADFYQPII</sequence>
<dbReference type="Gene3D" id="1.10.10.10">
    <property type="entry name" value="Winged helix-like DNA-binding domain superfamily/Winged helix DNA-binding domain"/>
    <property type="match status" value="1"/>
</dbReference>
<evidence type="ECO:0000313" key="1">
    <source>
        <dbReference type="EMBL" id="MFD2069015.1"/>
    </source>
</evidence>
<comment type="caution">
    <text evidence="1">The sequence shown here is derived from an EMBL/GenBank/DDBJ whole genome shotgun (WGS) entry which is preliminary data.</text>
</comment>
<keyword evidence="2" id="KW-1185">Reference proteome</keyword>
<accession>A0ABW4X4S9</accession>
<reference evidence="2" key="1">
    <citation type="journal article" date="2019" name="Int. J. Syst. Evol. Microbiol.">
        <title>The Global Catalogue of Microorganisms (GCM) 10K type strain sequencing project: providing services to taxonomists for standard genome sequencing and annotation.</title>
        <authorList>
            <consortium name="The Broad Institute Genomics Platform"/>
            <consortium name="The Broad Institute Genome Sequencing Center for Infectious Disease"/>
            <person name="Wu L."/>
            <person name="Ma J."/>
        </authorList>
    </citation>
    <scope>NUCLEOTIDE SEQUENCE [LARGE SCALE GENOMIC DNA]</scope>
    <source>
        <strain evidence="2">JCM 16545</strain>
    </source>
</reference>
<proteinExistence type="predicted"/>
<dbReference type="EMBL" id="JBHUHV010000058">
    <property type="protein sequence ID" value="MFD2069015.1"/>
    <property type="molecule type" value="Genomic_DNA"/>
</dbReference>
<name>A0ABW4X4S9_9BACT</name>
<dbReference type="Proteomes" id="UP001597369">
    <property type="component" value="Unassembled WGS sequence"/>
</dbReference>
<dbReference type="InterPro" id="IPR036388">
    <property type="entry name" value="WH-like_DNA-bd_sf"/>
</dbReference>
<gene>
    <name evidence="1" type="ORF">ACFSKU_19155</name>
</gene>